<dbReference type="InterPro" id="IPR015590">
    <property type="entry name" value="Aldehyde_DH_dom"/>
</dbReference>
<reference evidence="7 8" key="1">
    <citation type="journal article" date="2012" name="J. Bacteriol.">
        <title>Draft genome sequence of the nitrophenol-degrading actinomycete Rhodococcus imtechensis RKJ300.</title>
        <authorList>
            <person name="Vikram S."/>
            <person name="Kumar S."/>
            <person name="Subramanian S."/>
            <person name="Raghava G.P."/>
        </authorList>
    </citation>
    <scope>NUCLEOTIDE SEQUENCE [LARGE SCALE GENOMIC DNA]</scope>
    <source>
        <strain evidence="7 8">RKJ300</strain>
    </source>
</reference>
<proteinExistence type="inferred from homology"/>
<dbReference type="Proteomes" id="UP000006447">
    <property type="component" value="Unassembled WGS sequence"/>
</dbReference>
<dbReference type="AlphaFoldDB" id="I0WU83"/>
<accession>I0WU83</accession>
<dbReference type="EMBL" id="AJJH01000047">
    <property type="protein sequence ID" value="EID79949.1"/>
    <property type="molecule type" value="Genomic_DNA"/>
</dbReference>
<dbReference type="InterPro" id="IPR029510">
    <property type="entry name" value="Ald_DH_CS_GLU"/>
</dbReference>
<evidence type="ECO:0000256" key="2">
    <source>
        <dbReference type="ARBA" id="ARBA00023002"/>
    </source>
</evidence>
<name>I0WU83_RHOOP</name>
<dbReference type="Pfam" id="PF00171">
    <property type="entry name" value="Aldedh"/>
    <property type="match status" value="1"/>
</dbReference>
<evidence type="ECO:0000256" key="4">
    <source>
        <dbReference type="PROSITE-ProRule" id="PRU10007"/>
    </source>
</evidence>
<gene>
    <name evidence="7" type="ORF">W59_10589</name>
</gene>
<evidence type="ECO:0000313" key="7">
    <source>
        <dbReference type="EMBL" id="EID79949.1"/>
    </source>
</evidence>
<protein>
    <submittedName>
        <fullName evidence="7">Benzaldehyde dehydrogenase</fullName>
    </submittedName>
</protein>
<evidence type="ECO:0000256" key="1">
    <source>
        <dbReference type="ARBA" id="ARBA00009986"/>
    </source>
</evidence>
<dbReference type="PROSITE" id="PS00687">
    <property type="entry name" value="ALDEHYDE_DEHYDR_GLU"/>
    <property type="match status" value="1"/>
</dbReference>
<dbReference type="SUPFAM" id="SSF53720">
    <property type="entry name" value="ALDH-like"/>
    <property type="match status" value="1"/>
</dbReference>
<dbReference type="InterPro" id="IPR016161">
    <property type="entry name" value="Ald_DH/histidinol_DH"/>
</dbReference>
<dbReference type="PANTHER" id="PTHR42986:SF1">
    <property type="entry name" value="BENZALDEHYDE DEHYDROGENASE YFMT"/>
    <property type="match status" value="1"/>
</dbReference>
<evidence type="ECO:0000259" key="6">
    <source>
        <dbReference type="Pfam" id="PF00171"/>
    </source>
</evidence>
<sequence>MNGDSTQELATGPIADAPLFDLTIVETRSLLTAGLRDAEHYAAKLRHHTPKAALAATRDETENLTVSTQEHGSVRRLLDEPVWESRIFTGEWVRGSADDHPVVEPATGKQLSTIGMATADDVTRAADRAATAQADWAARPYTERAAVLRRAGTLFEQHANEIAEWVIREAGSIPTKAHIETHTAAEECYNAAALAAHPYGEVLRSEQPRLSFSRRIPVGTVGVIAPFNFPIILSIRAVAPALALGNAVVLKPDPRTAICGGAVLARIFEEAGLPAGLLSVLPGGADAGEAVVVHRTVRVIAFTGSTRAGRAVGELAGRHLKRAHLELGGNNALIVLDDVDLEKAVAVGAFGSFMHQGQICMAAGRHLVHESIAADYTALLAEHADRLPVGDPFTGDVALGPIIDAKQRDHIHTLVTASIDAGATLAAGGTYDDLFYRPTVLAQTPLTAAAFQDEVFGPVAPVASFSSIEEAVTIANSSEYGLSLSILTADAMKGLELAQRIPAGLVHVNDQTVGDEAVVPFGGVGSSGNGGRVGGISANLDAFTETQWVTAQSTMPAYPF</sequence>
<dbReference type="InterPro" id="IPR016160">
    <property type="entry name" value="Ald_DH_CS_CYS"/>
</dbReference>
<evidence type="ECO:0000256" key="3">
    <source>
        <dbReference type="ARBA" id="ARBA00023027"/>
    </source>
</evidence>
<dbReference type="PROSITE" id="PS00070">
    <property type="entry name" value="ALDEHYDE_DEHYDR_CYS"/>
    <property type="match status" value="1"/>
</dbReference>
<dbReference type="PANTHER" id="PTHR42986">
    <property type="entry name" value="BENZALDEHYDE DEHYDROGENASE YFMT"/>
    <property type="match status" value="1"/>
</dbReference>
<organism evidence="7 8">
    <name type="scientific">Rhodococcus opacus RKJ300 = JCM 13270</name>
    <dbReference type="NCBI Taxonomy" id="1165867"/>
    <lineage>
        <taxon>Bacteria</taxon>
        <taxon>Bacillati</taxon>
        <taxon>Actinomycetota</taxon>
        <taxon>Actinomycetes</taxon>
        <taxon>Mycobacteriales</taxon>
        <taxon>Nocardiaceae</taxon>
        <taxon>Rhodococcus</taxon>
    </lineage>
</organism>
<evidence type="ECO:0000313" key="8">
    <source>
        <dbReference type="Proteomes" id="UP000006447"/>
    </source>
</evidence>
<comment type="caution">
    <text evidence="7">The sequence shown here is derived from an EMBL/GenBank/DDBJ whole genome shotgun (WGS) entry which is preliminary data.</text>
</comment>
<keyword evidence="3" id="KW-0520">NAD</keyword>
<dbReference type="InterPro" id="IPR016163">
    <property type="entry name" value="Ald_DH_C"/>
</dbReference>
<dbReference type="Gene3D" id="3.40.309.10">
    <property type="entry name" value="Aldehyde Dehydrogenase, Chain A, domain 2"/>
    <property type="match status" value="1"/>
</dbReference>
<dbReference type="InterPro" id="IPR016162">
    <property type="entry name" value="Ald_DH_N"/>
</dbReference>
<keyword evidence="2 5" id="KW-0560">Oxidoreductase</keyword>
<evidence type="ECO:0000256" key="5">
    <source>
        <dbReference type="RuleBase" id="RU003345"/>
    </source>
</evidence>
<dbReference type="GO" id="GO:0016620">
    <property type="term" value="F:oxidoreductase activity, acting on the aldehyde or oxo group of donors, NAD or NADP as acceptor"/>
    <property type="evidence" value="ECO:0007669"/>
    <property type="project" value="InterPro"/>
</dbReference>
<dbReference type="PATRIC" id="fig|1165867.3.peg.2153"/>
<dbReference type="Gene3D" id="3.40.605.10">
    <property type="entry name" value="Aldehyde Dehydrogenase, Chain A, domain 1"/>
    <property type="match status" value="1"/>
</dbReference>
<comment type="similarity">
    <text evidence="1 5">Belongs to the aldehyde dehydrogenase family.</text>
</comment>
<feature type="domain" description="Aldehyde dehydrogenase" evidence="6">
    <location>
        <begin position="92"/>
        <end position="549"/>
    </location>
</feature>
<feature type="active site" evidence="4">
    <location>
        <position position="326"/>
    </location>
</feature>